<keyword evidence="4" id="KW-1185">Reference proteome</keyword>
<dbReference type="Proteomes" id="UP000075238">
    <property type="component" value="Chromosome 2"/>
</dbReference>
<evidence type="ECO:0000259" key="2">
    <source>
        <dbReference type="Pfam" id="PF13579"/>
    </source>
</evidence>
<dbReference type="Pfam" id="PF13579">
    <property type="entry name" value="Glyco_trans_4_4"/>
    <property type="match status" value="1"/>
</dbReference>
<organism evidence="3 4">
    <name type="scientific">Cupriavidus nantongensis</name>
    <dbReference type="NCBI Taxonomy" id="1796606"/>
    <lineage>
        <taxon>Bacteria</taxon>
        <taxon>Pseudomonadati</taxon>
        <taxon>Pseudomonadota</taxon>
        <taxon>Betaproteobacteria</taxon>
        <taxon>Burkholderiales</taxon>
        <taxon>Burkholderiaceae</taxon>
        <taxon>Cupriavidus</taxon>
    </lineage>
</organism>
<dbReference type="OrthoDB" id="9802525at2"/>
<name>A0A142JUM1_9BURK</name>
<dbReference type="PANTHER" id="PTHR45947">
    <property type="entry name" value="SULFOQUINOVOSYL TRANSFERASE SQD2"/>
    <property type="match status" value="1"/>
</dbReference>
<gene>
    <name evidence="3" type="ORF">A2G96_28940</name>
</gene>
<dbReference type="KEGG" id="cnan:A2G96_28940"/>
<evidence type="ECO:0000313" key="4">
    <source>
        <dbReference type="Proteomes" id="UP000075238"/>
    </source>
</evidence>
<keyword evidence="3" id="KW-0808">Transferase</keyword>
<dbReference type="AlphaFoldDB" id="A0A142JUM1"/>
<dbReference type="PANTHER" id="PTHR45947:SF3">
    <property type="entry name" value="SULFOQUINOVOSYL TRANSFERASE SQD2"/>
    <property type="match status" value="1"/>
</dbReference>
<dbReference type="InterPro" id="IPR050194">
    <property type="entry name" value="Glycosyltransferase_grp1"/>
</dbReference>
<feature type="domain" description="Glycosyltransferase subfamily 4-like N-terminal" evidence="2">
    <location>
        <begin position="16"/>
        <end position="171"/>
    </location>
</feature>
<dbReference type="InterPro" id="IPR028098">
    <property type="entry name" value="Glyco_trans_4-like_N"/>
</dbReference>
<evidence type="ECO:0000259" key="1">
    <source>
        <dbReference type="Pfam" id="PF00534"/>
    </source>
</evidence>
<proteinExistence type="predicted"/>
<reference evidence="3 4" key="1">
    <citation type="submission" date="2016-03" db="EMBL/GenBank/DDBJ databases">
        <title>Complete genome sequence of a novel chlorpyrifos degrading bacterium, Cupriavidus nantongensis sp. X1.</title>
        <authorList>
            <person name="Fang L."/>
        </authorList>
    </citation>
    <scope>NUCLEOTIDE SEQUENCE [LARGE SCALE GENOMIC DNA]</scope>
    <source>
        <strain evidence="3 4">X1</strain>
    </source>
</reference>
<evidence type="ECO:0000313" key="3">
    <source>
        <dbReference type="EMBL" id="AMR81783.1"/>
    </source>
</evidence>
<dbReference type="RefSeq" id="WP_062803574.1">
    <property type="nucleotide sequence ID" value="NZ_CP014845.1"/>
</dbReference>
<feature type="domain" description="Glycosyl transferase family 1" evidence="1">
    <location>
        <begin position="192"/>
        <end position="345"/>
    </location>
</feature>
<dbReference type="Gene3D" id="3.40.50.2000">
    <property type="entry name" value="Glycogen Phosphorylase B"/>
    <property type="match status" value="2"/>
</dbReference>
<dbReference type="EMBL" id="CP014845">
    <property type="protein sequence ID" value="AMR81783.1"/>
    <property type="molecule type" value="Genomic_DNA"/>
</dbReference>
<sequence length="385" mass="42773">MHILHVFKVYYPDSYGGIEQVIRQLARSQTHGVTHEVFTLSRHARGAQRELEIDGVRITRARTHLAPASTPISFSALAHFRRAVARADVVQYHFPWPFGDVLHFAASVRVPAIVTYHSDIVRQRLLMPVYAPLMHRFLDSMHAIVATSPNYLDTSDVLRRHRARVHTIPIGLDATECEADPGRVDMWRDRVGEGFFLFVGVIRYYKGLHILMQACRDAAFRVVILGTGPQEDALRQQAAALGLDNVSFLGVLPDADKHALLSLCRGVVFPSHLRSEAFGVTLLEGAMFGKPLVSSEIGTGSSYVNLHGHTGYVVPPSDPHALRAALARLHADPALAESLGRNARARFVEKFSAGTMRRRYHALYESVLRDGAAAAPAGEPEFRRW</sequence>
<dbReference type="GO" id="GO:0016757">
    <property type="term" value="F:glycosyltransferase activity"/>
    <property type="evidence" value="ECO:0007669"/>
    <property type="project" value="InterPro"/>
</dbReference>
<accession>A0A142JUM1</accession>
<dbReference type="SUPFAM" id="SSF53756">
    <property type="entry name" value="UDP-Glycosyltransferase/glycogen phosphorylase"/>
    <property type="match status" value="1"/>
</dbReference>
<dbReference type="STRING" id="1796606.A2G96_28940"/>
<protein>
    <submittedName>
        <fullName evidence="3">Glycosyl transferase family 1</fullName>
    </submittedName>
</protein>
<dbReference type="Pfam" id="PF00534">
    <property type="entry name" value="Glycos_transf_1"/>
    <property type="match status" value="1"/>
</dbReference>
<dbReference type="InterPro" id="IPR001296">
    <property type="entry name" value="Glyco_trans_1"/>
</dbReference>